<evidence type="ECO:0000313" key="8">
    <source>
        <dbReference type="EMBL" id="MEY8040698.1"/>
    </source>
</evidence>
<keyword evidence="2 6" id="KW-0812">Transmembrane</keyword>
<keyword evidence="4 6" id="KW-0472">Membrane</keyword>
<feature type="transmembrane region" description="Helical" evidence="6">
    <location>
        <begin position="105"/>
        <end position="126"/>
    </location>
</feature>
<evidence type="ECO:0000256" key="5">
    <source>
        <dbReference type="SAM" id="MobiDB-lite"/>
    </source>
</evidence>
<feature type="transmembrane region" description="Helical" evidence="6">
    <location>
        <begin position="301"/>
        <end position="320"/>
    </location>
</feature>
<protein>
    <submittedName>
        <fullName evidence="8">MFS transporter</fullName>
    </submittedName>
</protein>
<dbReference type="PRINTS" id="PR01036">
    <property type="entry name" value="TCRTETB"/>
</dbReference>
<dbReference type="CDD" id="cd17502">
    <property type="entry name" value="MFS_Azr1_MDR_like"/>
    <property type="match status" value="1"/>
</dbReference>
<feature type="transmembrane region" description="Helical" evidence="6">
    <location>
        <begin position="196"/>
        <end position="217"/>
    </location>
</feature>
<proteinExistence type="predicted"/>
<dbReference type="Pfam" id="PF07690">
    <property type="entry name" value="MFS_1"/>
    <property type="match status" value="1"/>
</dbReference>
<dbReference type="SUPFAM" id="SSF49464">
    <property type="entry name" value="Carboxypeptidase regulatory domain-like"/>
    <property type="match status" value="2"/>
</dbReference>
<organism evidence="8 9">
    <name type="scientific">Saccharopolyspora cebuensis</name>
    <dbReference type="NCBI Taxonomy" id="418759"/>
    <lineage>
        <taxon>Bacteria</taxon>
        <taxon>Bacillati</taxon>
        <taxon>Actinomycetota</taxon>
        <taxon>Actinomycetes</taxon>
        <taxon>Pseudonocardiales</taxon>
        <taxon>Pseudonocardiaceae</taxon>
        <taxon>Saccharopolyspora</taxon>
    </lineage>
</organism>
<feature type="transmembrane region" description="Helical" evidence="6">
    <location>
        <begin position="162"/>
        <end position="184"/>
    </location>
</feature>
<reference evidence="8 9" key="1">
    <citation type="submission" date="2024-08" db="EMBL/GenBank/DDBJ databases">
        <title>Genome mining of Saccharopolyspora cebuensis PGLac3 from Nigerian medicinal plant.</title>
        <authorList>
            <person name="Ezeobiora C.E."/>
            <person name="Igbokwe N.H."/>
            <person name="Amin D.H."/>
            <person name="Mendie U.E."/>
        </authorList>
    </citation>
    <scope>NUCLEOTIDE SEQUENCE [LARGE SCALE GENOMIC DNA]</scope>
    <source>
        <strain evidence="8 9">PGLac3</strain>
    </source>
</reference>
<evidence type="ECO:0000256" key="1">
    <source>
        <dbReference type="ARBA" id="ARBA00004651"/>
    </source>
</evidence>
<evidence type="ECO:0000256" key="3">
    <source>
        <dbReference type="ARBA" id="ARBA00022989"/>
    </source>
</evidence>
<comment type="subcellular location">
    <subcellularLocation>
        <location evidence="1">Cell membrane</location>
        <topology evidence="1">Multi-pass membrane protein</topology>
    </subcellularLocation>
</comment>
<dbReference type="InterPro" id="IPR008969">
    <property type="entry name" value="CarboxyPept-like_regulatory"/>
</dbReference>
<accession>A0ABV4CJP7</accession>
<feature type="transmembrane region" description="Helical" evidence="6">
    <location>
        <begin position="267"/>
        <end position="289"/>
    </location>
</feature>
<feature type="compositionally biased region" description="Basic and acidic residues" evidence="5">
    <location>
        <begin position="510"/>
        <end position="523"/>
    </location>
</feature>
<dbReference type="Proteomes" id="UP001564626">
    <property type="component" value="Unassembled WGS sequence"/>
</dbReference>
<dbReference type="Gene3D" id="2.60.40.10">
    <property type="entry name" value="Immunoglobulins"/>
    <property type="match status" value="1"/>
</dbReference>
<sequence>MTHRQVLEAMSGLMLALLVAILSSTIVSNALPRIIGDLDGTQSQYTWVVTAMLLTSTASTPIWGKLSDLFSKKLLYQLAITIFTVGSVLGGFAQSMEMLIGFRAVQGIGMGGLQALIQVVIAAMVSPRERGRYTGYIGAVFAVATVSGPLIGGVIVDTSWLGWRWCFWITVPIAVIAFIVLGKTLKLPVIKRPVKIDWLGALFLVGGVSLLLIWVSLAGQSFDWWSVETAAYVGGGLVSLIIAVIIETRVSEPIVPLRMFRNPTVTLATIGTVAVGTAMFGGAVFLGQYFQIARSYSPTEAGLMTLPMVIGMFLSTTASGQIISRRTGRIKPFLLLGSVLMIAAMSLLSTIDHETDLVLVGCYLALMGMGVGMLMQNLVLAVQNTTSARDMGSVTSVVTFFRTLGGSAGVSVLGAVLAARVSDYILDGLADLGVPPGAGVQSGSLDVGALPAPVQVVVRAAYGDAIGDIFLISACISVVTLIAVLFLKETPLRSTIDSSEEREEALVATADRETEATTREEPVRQAWTEPTTPGTATADGGGLFVHGTVQDTGGNPVPGVVLTLTDANGRQVERARGEQDGAFRLAVEHGGSYVLIASGGHYQPTASMVVVVDRPVRHDVQMLGAGRLAGLVQAGGSPVAGAMAVLTDVRGEVVASAPTGTDGRYAFADLVGGSYALTVTAPGYRPVASPVEVADGRQQTLDVALQDGGRLTGVVRSAELGVAVPDARVTLLDGGGAVVAATTTDVDGGYSFTDLPAGEYTVIATGYPPNASSLRLAGEHNEHDIALGYPEAD</sequence>
<dbReference type="Gene3D" id="2.60.40.1120">
    <property type="entry name" value="Carboxypeptidase-like, regulatory domain"/>
    <property type="match status" value="2"/>
</dbReference>
<dbReference type="InterPro" id="IPR020846">
    <property type="entry name" value="MFS_dom"/>
</dbReference>
<dbReference type="InterPro" id="IPR013783">
    <property type="entry name" value="Ig-like_fold"/>
</dbReference>
<keyword evidence="9" id="KW-1185">Reference proteome</keyword>
<dbReference type="SUPFAM" id="SSF103473">
    <property type="entry name" value="MFS general substrate transporter"/>
    <property type="match status" value="1"/>
</dbReference>
<feature type="transmembrane region" description="Helical" evidence="6">
    <location>
        <begin position="229"/>
        <end position="246"/>
    </location>
</feature>
<feature type="transmembrane region" description="Helical" evidence="6">
    <location>
        <begin position="357"/>
        <end position="382"/>
    </location>
</feature>
<feature type="transmembrane region" description="Helical" evidence="6">
    <location>
        <begin position="75"/>
        <end position="93"/>
    </location>
</feature>
<feature type="transmembrane region" description="Helical" evidence="6">
    <location>
        <begin position="332"/>
        <end position="351"/>
    </location>
</feature>
<keyword evidence="3 6" id="KW-1133">Transmembrane helix</keyword>
<evidence type="ECO:0000256" key="4">
    <source>
        <dbReference type="ARBA" id="ARBA00023136"/>
    </source>
</evidence>
<evidence type="ECO:0000259" key="7">
    <source>
        <dbReference type="PROSITE" id="PS50850"/>
    </source>
</evidence>
<feature type="region of interest" description="Disordered" evidence="5">
    <location>
        <begin position="497"/>
        <end position="541"/>
    </location>
</feature>
<evidence type="ECO:0000256" key="2">
    <source>
        <dbReference type="ARBA" id="ARBA00022692"/>
    </source>
</evidence>
<dbReference type="Pfam" id="PF13620">
    <property type="entry name" value="CarboxypepD_reg"/>
    <property type="match status" value="3"/>
</dbReference>
<dbReference type="PANTHER" id="PTHR23501">
    <property type="entry name" value="MAJOR FACILITATOR SUPERFAMILY"/>
    <property type="match status" value="1"/>
</dbReference>
<dbReference type="Gene3D" id="1.20.1250.20">
    <property type="entry name" value="MFS general substrate transporter like domains"/>
    <property type="match status" value="1"/>
</dbReference>
<dbReference type="SUPFAM" id="SSF49478">
    <property type="entry name" value="Cna protein B-type domain"/>
    <property type="match status" value="1"/>
</dbReference>
<dbReference type="InterPro" id="IPR036259">
    <property type="entry name" value="MFS_trans_sf"/>
</dbReference>
<name>A0ABV4CJP7_9PSEU</name>
<evidence type="ECO:0000256" key="6">
    <source>
        <dbReference type="SAM" id="Phobius"/>
    </source>
</evidence>
<feature type="domain" description="Major facilitator superfamily (MFS) profile" evidence="7">
    <location>
        <begin position="9"/>
        <end position="492"/>
    </location>
</feature>
<gene>
    <name evidence="8" type="ORF">AB8O55_14925</name>
</gene>
<dbReference type="Gene3D" id="1.20.1720.10">
    <property type="entry name" value="Multidrug resistance protein D"/>
    <property type="match status" value="1"/>
</dbReference>
<feature type="transmembrane region" description="Helical" evidence="6">
    <location>
        <begin position="394"/>
        <end position="419"/>
    </location>
</feature>
<feature type="transmembrane region" description="Helical" evidence="6">
    <location>
        <begin position="44"/>
        <end position="63"/>
    </location>
</feature>
<dbReference type="PANTHER" id="PTHR23501:SF197">
    <property type="entry name" value="COMD"/>
    <property type="match status" value="1"/>
</dbReference>
<dbReference type="PROSITE" id="PS50850">
    <property type="entry name" value="MFS"/>
    <property type="match status" value="1"/>
</dbReference>
<comment type="caution">
    <text evidence="8">The sequence shown here is derived from an EMBL/GenBank/DDBJ whole genome shotgun (WGS) entry which is preliminary data.</text>
</comment>
<feature type="transmembrane region" description="Helical" evidence="6">
    <location>
        <begin position="133"/>
        <end position="156"/>
    </location>
</feature>
<evidence type="ECO:0000313" key="9">
    <source>
        <dbReference type="Proteomes" id="UP001564626"/>
    </source>
</evidence>
<feature type="transmembrane region" description="Helical" evidence="6">
    <location>
        <begin position="469"/>
        <end position="487"/>
    </location>
</feature>
<dbReference type="InterPro" id="IPR011701">
    <property type="entry name" value="MFS"/>
</dbReference>
<feature type="transmembrane region" description="Helical" evidence="6">
    <location>
        <begin position="12"/>
        <end position="32"/>
    </location>
</feature>
<dbReference type="EMBL" id="JBGEHV010000025">
    <property type="protein sequence ID" value="MEY8040698.1"/>
    <property type="molecule type" value="Genomic_DNA"/>
</dbReference>